<evidence type="ECO:0000256" key="3">
    <source>
        <dbReference type="SAM" id="MobiDB-lite"/>
    </source>
</evidence>
<dbReference type="InterPro" id="IPR020904">
    <property type="entry name" value="Sc_DH/Rdtase_CS"/>
</dbReference>
<name>A0A067Z280_GLUOY</name>
<keyword evidence="2 4" id="KW-0560">Oxidoreductase</keyword>
<organism evidence="4 5">
    <name type="scientific">Gluconobacter oxydans DSM 3504</name>
    <dbReference type="NCBI Taxonomy" id="1288313"/>
    <lineage>
        <taxon>Bacteria</taxon>
        <taxon>Pseudomonadati</taxon>
        <taxon>Pseudomonadota</taxon>
        <taxon>Alphaproteobacteria</taxon>
        <taxon>Acetobacterales</taxon>
        <taxon>Acetobacteraceae</taxon>
        <taxon>Gluconobacter</taxon>
    </lineage>
</organism>
<dbReference type="EC" id="1.-.-.-" evidence="4"/>
<dbReference type="KEGG" id="goy:GLS_c12080"/>
<evidence type="ECO:0000256" key="2">
    <source>
        <dbReference type="ARBA" id="ARBA00023002"/>
    </source>
</evidence>
<gene>
    <name evidence="4" type="primary">yhdF</name>
    <name evidence="4" type="ORF">GLS_c12080</name>
</gene>
<dbReference type="PRINTS" id="PR00081">
    <property type="entry name" value="GDHRDH"/>
</dbReference>
<dbReference type="GeneID" id="56905443"/>
<dbReference type="FunFam" id="3.40.50.720:FF:000084">
    <property type="entry name" value="Short-chain dehydrogenase reductase"/>
    <property type="match status" value="1"/>
</dbReference>
<dbReference type="PROSITE" id="PS00061">
    <property type="entry name" value="ADH_SHORT"/>
    <property type="match status" value="1"/>
</dbReference>
<dbReference type="PANTHER" id="PTHR48107:SF16">
    <property type="entry name" value="NADPH-DEPENDENT ALDEHYDE REDUCTASE 1, CHLOROPLASTIC"/>
    <property type="match status" value="1"/>
</dbReference>
<dbReference type="Proteomes" id="UP000031656">
    <property type="component" value="Chromosome"/>
</dbReference>
<dbReference type="SUPFAM" id="SSF51735">
    <property type="entry name" value="NAD(P)-binding Rossmann-fold domains"/>
    <property type="match status" value="1"/>
</dbReference>
<feature type="region of interest" description="Disordered" evidence="3">
    <location>
        <begin position="1"/>
        <end position="31"/>
    </location>
</feature>
<protein>
    <submittedName>
        <fullName evidence="4">Oxidoreductase YhdF</fullName>
        <ecNumber evidence="4">1.-.-.-</ecNumber>
    </submittedName>
</protein>
<dbReference type="RefSeq" id="WP_011252698.1">
    <property type="nucleotide sequence ID" value="NZ_CP004373.1"/>
</dbReference>
<dbReference type="EMBL" id="CP004373">
    <property type="protein sequence ID" value="AHK71111.1"/>
    <property type="molecule type" value="Genomic_DNA"/>
</dbReference>
<dbReference type="InterPro" id="IPR036291">
    <property type="entry name" value="NAD(P)-bd_dom_sf"/>
</dbReference>
<accession>A0A067Z280</accession>
<dbReference type="InterPro" id="IPR002347">
    <property type="entry name" value="SDR_fam"/>
</dbReference>
<dbReference type="PRINTS" id="PR00080">
    <property type="entry name" value="SDRFAMILY"/>
</dbReference>
<dbReference type="HOGENOM" id="CLU_010194_4_1_5"/>
<comment type="similarity">
    <text evidence="1">Belongs to the short-chain dehydrogenases/reductases (SDR) family.</text>
</comment>
<sequence length="291" mass="31267">MPADPRTRYPRPPFRGQTQKFPGLSEKMIPRPDYGEETYKGSGKLAGLAALITGGDSGIGRAVALAFAREGADVAISYLETEADDARDIGEQIKAEGRNCLLLPGDIRDGAHCREMISRTVETFGRLDILVNNAAFQKARAKLEEISDEEWKRHFSTNTDALFHLTKAALPHLQAGASIINTSSVNLKTAPELLVPYSMTKAAIANFTSSMAQQLAGRGIRVNAVMPGPIWTPFIATGMPEEEQEHLGSDVPLGRPGQPAELAGAYVYFADPLNSYTTGALLAVNGGVPMI</sequence>
<dbReference type="Pfam" id="PF13561">
    <property type="entry name" value="adh_short_C2"/>
    <property type="match status" value="1"/>
</dbReference>
<dbReference type="Gene3D" id="3.40.50.720">
    <property type="entry name" value="NAD(P)-binding Rossmann-like Domain"/>
    <property type="match status" value="1"/>
</dbReference>
<dbReference type="GO" id="GO:0016614">
    <property type="term" value="F:oxidoreductase activity, acting on CH-OH group of donors"/>
    <property type="evidence" value="ECO:0007669"/>
    <property type="project" value="UniProtKB-ARBA"/>
</dbReference>
<evidence type="ECO:0000313" key="4">
    <source>
        <dbReference type="EMBL" id="AHK71111.1"/>
    </source>
</evidence>
<dbReference type="PANTHER" id="PTHR48107">
    <property type="entry name" value="NADPH-DEPENDENT ALDEHYDE REDUCTASE-LIKE PROTEIN, CHLOROPLASTIC-RELATED"/>
    <property type="match status" value="1"/>
</dbReference>
<reference evidence="4 5" key="1">
    <citation type="journal article" date="2015" name="Appl. Microbiol. Biotechnol.">
        <title>The consequence of an additional NADH dehydrogenase paralog on the growth of Gluconobacter oxydans DSM3504.</title>
        <authorList>
            <person name="Kostner D."/>
            <person name="Luchterhand B."/>
            <person name="Junker A."/>
            <person name="Volland S."/>
            <person name="Daniel R."/>
            <person name="Buchs J."/>
            <person name="Liebl W."/>
            <person name="Ehrenreich A."/>
        </authorList>
    </citation>
    <scope>NUCLEOTIDE SEQUENCE [LARGE SCALE GENOMIC DNA]</scope>
    <source>
        <strain evidence="4">DSM 3504</strain>
    </source>
</reference>
<evidence type="ECO:0000313" key="5">
    <source>
        <dbReference type="Proteomes" id="UP000031656"/>
    </source>
</evidence>
<evidence type="ECO:0000256" key="1">
    <source>
        <dbReference type="ARBA" id="ARBA00006484"/>
    </source>
</evidence>
<proteinExistence type="inferred from homology"/>
<dbReference type="AlphaFoldDB" id="A0A067Z280"/>